<reference evidence="2 3" key="1">
    <citation type="journal article" date="2017" name="Int. J. Parasitol.">
        <title>The genome of the protozoan parasite Cystoisospora suis and a reverse vaccinology approach to identify vaccine candidates.</title>
        <authorList>
            <person name="Palmieri N."/>
            <person name="Shrestha A."/>
            <person name="Ruttkowski B."/>
            <person name="Beck T."/>
            <person name="Vogl C."/>
            <person name="Tomley F."/>
            <person name="Blake D.P."/>
            <person name="Joachim A."/>
        </authorList>
    </citation>
    <scope>NUCLEOTIDE SEQUENCE [LARGE SCALE GENOMIC DNA]</scope>
    <source>
        <strain evidence="2 3">Wien I</strain>
    </source>
</reference>
<proteinExistence type="predicted"/>
<dbReference type="Proteomes" id="UP000221165">
    <property type="component" value="Unassembled WGS sequence"/>
</dbReference>
<protein>
    <submittedName>
        <fullName evidence="2">Uncharacterized protein</fullName>
    </submittedName>
</protein>
<feature type="non-terminal residue" evidence="2">
    <location>
        <position position="150"/>
    </location>
</feature>
<dbReference type="EMBL" id="MIGC01002232">
    <property type="protein sequence ID" value="PHJ21460.1"/>
    <property type="molecule type" value="Genomic_DNA"/>
</dbReference>
<dbReference type="GeneID" id="94428089"/>
<evidence type="ECO:0000313" key="3">
    <source>
        <dbReference type="Proteomes" id="UP000221165"/>
    </source>
</evidence>
<dbReference type="VEuPathDB" id="ToxoDB:CSUI_004693"/>
<evidence type="ECO:0000256" key="1">
    <source>
        <dbReference type="SAM" id="MobiDB-lite"/>
    </source>
</evidence>
<name>A0A2C6KLV8_9APIC</name>
<sequence>MSLLKMICSPVSLHQGEILLSQFLIRTVFLLSFFSTCGFSSFLAVSPALALLQSSSQTGSAGGVGIVLPQHKAAQPISFSHNSFPSSLSLSQSKREHAAGSVQTREAEESSSRINHGVAFLSPSPAAELFASGGQNNPSLRTSSAAQQTS</sequence>
<accession>A0A2C6KLV8</accession>
<organism evidence="2 3">
    <name type="scientific">Cystoisospora suis</name>
    <dbReference type="NCBI Taxonomy" id="483139"/>
    <lineage>
        <taxon>Eukaryota</taxon>
        <taxon>Sar</taxon>
        <taxon>Alveolata</taxon>
        <taxon>Apicomplexa</taxon>
        <taxon>Conoidasida</taxon>
        <taxon>Coccidia</taxon>
        <taxon>Eucoccidiorida</taxon>
        <taxon>Eimeriorina</taxon>
        <taxon>Sarcocystidae</taxon>
        <taxon>Cystoisospora</taxon>
    </lineage>
</organism>
<keyword evidence="3" id="KW-1185">Reference proteome</keyword>
<dbReference type="AlphaFoldDB" id="A0A2C6KLV8"/>
<feature type="region of interest" description="Disordered" evidence="1">
    <location>
        <begin position="131"/>
        <end position="150"/>
    </location>
</feature>
<feature type="compositionally biased region" description="Low complexity" evidence="1">
    <location>
        <begin position="78"/>
        <end position="92"/>
    </location>
</feature>
<dbReference type="RefSeq" id="XP_067923142.1">
    <property type="nucleotide sequence ID" value="XM_068064878.1"/>
</dbReference>
<comment type="caution">
    <text evidence="2">The sequence shown here is derived from an EMBL/GenBank/DDBJ whole genome shotgun (WGS) entry which is preliminary data.</text>
</comment>
<gene>
    <name evidence="2" type="ORF">CSUI_004693</name>
</gene>
<feature type="region of interest" description="Disordered" evidence="1">
    <location>
        <begin position="78"/>
        <end position="114"/>
    </location>
</feature>
<feature type="compositionally biased region" description="Polar residues" evidence="1">
    <location>
        <begin position="133"/>
        <end position="150"/>
    </location>
</feature>
<evidence type="ECO:0000313" key="2">
    <source>
        <dbReference type="EMBL" id="PHJ21460.1"/>
    </source>
</evidence>